<dbReference type="Gene3D" id="1.10.10.60">
    <property type="entry name" value="Homeodomain-like"/>
    <property type="match status" value="1"/>
</dbReference>
<protein>
    <submittedName>
        <fullName evidence="5">Helix-turn-helix transcriptional regulator</fullName>
    </submittedName>
</protein>
<dbReference type="InterPro" id="IPR009057">
    <property type="entry name" value="Homeodomain-like_sf"/>
</dbReference>
<dbReference type="InterPro" id="IPR018060">
    <property type="entry name" value="HTH_AraC"/>
</dbReference>
<evidence type="ECO:0000256" key="1">
    <source>
        <dbReference type="ARBA" id="ARBA00023015"/>
    </source>
</evidence>
<dbReference type="Pfam" id="PF14525">
    <property type="entry name" value="AraC_binding_2"/>
    <property type="match status" value="1"/>
</dbReference>
<evidence type="ECO:0000313" key="5">
    <source>
        <dbReference type="EMBL" id="MBU2664894.1"/>
    </source>
</evidence>
<accession>A0ABS5YQ89</accession>
<name>A0ABS5YQ89_9ACTN</name>
<dbReference type="PANTHER" id="PTHR46796:SF12">
    <property type="entry name" value="HTH-TYPE DNA-BINDING TRANSCRIPTIONAL ACTIVATOR EUTR"/>
    <property type="match status" value="1"/>
</dbReference>
<keyword evidence="6" id="KW-1185">Reference proteome</keyword>
<dbReference type="Pfam" id="PF12833">
    <property type="entry name" value="HTH_18"/>
    <property type="match status" value="1"/>
</dbReference>
<gene>
    <name evidence="5" type="ORF">KOI35_15435</name>
</gene>
<proteinExistence type="predicted"/>
<sequence>MSVQRFERSATDADIAMDILNDVFIPEKPFQLQSTGQPVRLSLRGVQSGDLHATRFSWGDLACHGVAAPFGDFTTVTLLSGGINWSAGHERLALRGGDVFRVSTTAANDAMYVTYDIITISVPTAVIERVAEAHLGAVGPSLRFDGMAPVSAAAGRQWLTLAGYVRQMFTTPGPGLDSPLILERLIDMIAAAALTIFPNTTMTGVYQAGPGRVAPAALRRAVAYIDANAHRPISLTDIADAAGITGRAVQAAFRRHYELTPMAYLRRARLNGAHRELQVADPATGATVAAVAARWGFGPASGFATFYREQFGVSPSHTLRT</sequence>
<dbReference type="Proteomes" id="UP001519654">
    <property type="component" value="Unassembled WGS sequence"/>
</dbReference>
<evidence type="ECO:0000256" key="3">
    <source>
        <dbReference type="ARBA" id="ARBA00023163"/>
    </source>
</evidence>
<evidence type="ECO:0000313" key="6">
    <source>
        <dbReference type="Proteomes" id="UP001519654"/>
    </source>
</evidence>
<dbReference type="SMART" id="SM00342">
    <property type="entry name" value="HTH_ARAC"/>
    <property type="match status" value="1"/>
</dbReference>
<keyword evidence="1" id="KW-0805">Transcription regulation</keyword>
<dbReference type="PROSITE" id="PS01124">
    <property type="entry name" value="HTH_ARAC_FAMILY_2"/>
    <property type="match status" value="1"/>
</dbReference>
<dbReference type="InterPro" id="IPR050204">
    <property type="entry name" value="AraC_XylS_family_regulators"/>
</dbReference>
<keyword evidence="2" id="KW-0238">DNA-binding</keyword>
<dbReference type="PANTHER" id="PTHR46796">
    <property type="entry name" value="HTH-TYPE TRANSCRIPTIONAL ACTIVATOR RHAS-RELATED"/>
    <property type="match status" value="1"/>
</dbReference>
<keyword evidence="3" id="KW-0804">Transcription</keyword>
<dbReference type="RefSeq" id="WP_215788057.1">
    <property type="nucleotide sequence ID" value="NZ_JAHKKG010000005.1"/>
</dbReference>
<dbReference type="InterPro" id="IPR035418">
    <property type="entry name" value="AraC-bd_2"/>
</dbReference>
<comment type="caution">
    <text evidence="5">The sequence shown here is derived from an EMBL/GenBank/DDBJ whole genome shotgun (WGS) entry which is preliminary data.</text>
</comment>
<dbReference type="SUPFAM" id="SSF46689">
    <property type="entry name" value="Homeodomain-like"/>
    <property type="match status" value="2"/>
</dbReference>
<organism evidence="5 6">
    <name type="scientific">Paractinoplanes bogorensis</name>
    <dbReference type="NCBI Taxonomy" id="1610840"/>
    <lineage>
        <taxon>Bacteria</taxon>
        <taxon>Bacillati</taxon>
        <taxon>Actinomycetota</taxon>
        <taxon>Actinomycetes</taxon>
        <taxon>Micromonosporales</taxon>
        <taxon>Micromonosporaceae</taxon>
        <taxon>Paractinoplanes</taxon>
    </lineage>
</organism>
<reference evidence="5 6" key="1">
    <citation type="submission" date="2021-06" db="EMBL/GenBank/DDBJ databases">
        <title>Actinoplanes lichenicola sp. nov., and Actinoplanes ovalisporus sp. nov., isolated from lichen in Thailand.</title>
        <authorList>
            <person name="Saeng-In P."/>
            <person name="Kanchanasin P."/>
            <person name="Yuki M."/>
            <person name="Kudo T."/>
            <person name="Ohkuma M."/>
            <person name="Phongsopitanun W."/>
            <person name="Tanasupawat S."/>
        </authorList>
    </citation>
    <scope>NUCLEOTIDE SEQUENCE [LARGE SCALE GENOMIC DNA]</scope>
    <source>
        <strain evidence="5 6">NBRC 110975</strain>
    </source>
</reference>
<evidence type="ECO:0000256" key="2">
    <source>
        <dbReference type="ARBA" id="ARBA00023125"/>
    </source>
</evidence>
<dbReference type="EMBL" id="JAHKKG010000005">
    <property type="protein sequence ID" value="MBU2664894.1"/>
    <property type="molecule type" value="Genomic_DNA"/>
</dbReference>
<feature type="domain" description="HTH araC/xylS-type" evidence="4">
    <location>
        <begin position="219"/>
        <end position="321"/>
    </location>
</feature>
<evidence type="ECO:0000259" key="4">
    <source>
        <dbReference type="PROSITE" id="PS01124"/>
    </source>
</evidence>